<dbReference type="Gene3D" id="1.10.3900.10">
    <property type="entry name" value="YacF-like"/>
    <property type="match status" value="1"/>
</dbReference>
<dbReference type="PANTHER" id="PTHR39455:SF1">
    <property type="entry name" value="CELL DIVISION PROTEIN ZAPD"/>
    <property type="match status" value="1"/>
</dbReference>
<evidence type="ECO:0000256" key="5">
    <source>
        <dbReference type="HAMAP-Rule" id="MF_01092"/>
    </source>
</evidence>
<comment type="function">
    <text evidence="5">Cell division factor that enhances FtsZ-ring assembly. Directly interacts with FtsZ and promotes bundling of FtsZ protofilaments, with a reduction in FtsZ GTPase activity.</text>
</comment>
<dbReference type="GO" id="GO:0005737">
    <property type="term" value="C:cytoplasm"/>
    <property type="evidence" value="ECO:0007669"/>
    <property type="project" value="UniProtKB-SubCell"/>
</dbReference>
<dbReference type="InterPro" id="IPR036268">
    <property type="entry name" value="ZapD_sf"/>
</dbReference>
<name>A0A5Q0TGG2_9VIBR</name>
<evidence type="ECO:0000256" key="3">
    <source>
        <dbReference type="ARBA" id="ARBA00023210"/>
    </source>
</evidence>
<dbReference type="GO" id="GO:0043093">
    <property type="term" value="P:FtsZ-dependent cytokinesis"/>
    <property type="evidence" value="ECO:0007669"/>
    <property type="project" value="UniProtKB-UniRule"/>
</dbReference>
<proteinExistence type="inferred from homology"/>
<gene>
    <name evidence="5 6" type="primary">zapD</name>
    <name evidence="6" type="ORF">GFB47_01485</name>
</gene>
<dbReference type="SUPFAM" id="SSF160950">
    <property type="entry name" value="YacF-like"/>
    <property type="match status" value="1"/>
</dbReference>
<keyword evidence="7" id="KW-1185">Reference proteome</keyword>
<protein>
    <recommendedName>
        <fullName evidence="5">Cell division protein ZapD</fullName>
    </recommendedName>
    <alternativeName>
        <fullName evidence="5">Z ring-associated protein D</fullName>
    </alternativeName>
</protein>
<dbReference type="Proteomes" id="UP000348942">
    <property type="component" value="Chromosome 1"/>
</dbReference>
<dbReference type="GO" id="GO:0032153">
    <property type="term" value="C:cell division site"/>
    <property type="evidence" value="ECO:0007669"/>
    <property type="project" value="TreeGrafter"/>
</dbReference>
<dbReference type="InterPro" id="IPR009777">
    <property type="entry name" value="ZapD"/>
</dbReference>
<keyword evidence="2 5" id="KW-0132">Cell division</keyword>
<dbReference type="GO" id="GO:0000917">
    <property type="term" value="P:division septum assembly"/>
    <property type="evidence" value="ECO:0007669"/>
    <property type="project" value="UniProtKB-KW"/>
</dbReference>
<comment type="similarity">
    <text evidence="5">Belongs to the ZapD family.</text>
</comment>
<accession>A0A5Q0TGG2</accession>
<dbReference type="HAMAP" id="MF_01092">
    <property type="entry name" value="ZapD"/>
    <property type="match status" value="1"/>
</dbReference>
<sequence length="245" mass="28203">MIMLKFEHPLNEKVRIYLRIDTLIKQLHSSASFETPQAYQLFFRSLFDLMDLFEQIQIKSEIGKDLEKQKLACKHWMGVAGVDQAILTTILNEIDTSFKQVMAAERFGGSLKEDRFLSSIRQRFNLPGGTCCFDLPALHYWLHLPLEQRLADAKVWTDTLAPLKQALALMLRLTRETSQLKPQIARNGFFQSEAEDAHVLRLQLPVELGVYPMISGHKNRFAIKFMYFDTGNACSQDIEFDLAIC</sequence>
<evidence type="ECO:0000256" key="4">
    <source>
        <dbReference type="ARBA" id="ARBA00023306"/>
    </source>
</evidence>
<dbReference type="Pfam" id="PF07072">
    <property type="entry name" value="ZapD"/>
    <property type="match status" value="1"/>
</dbReference>
<evidence type="ECO:0000256" key="2">
    <source>
        <dbReference type="ARBA" id="ARBA00022618"/>
    </source>
</evidence>
<dbReference type="NCBIfam" id="NF003655">
    <property type="entry name" value="PRK05287.1-3"/>
    <property type="match status" value="1"/>
</dbReference>
<comment type="subunit">
    <text evidence="5">Interacts with FtsZ.</text>
</comment>
<comment type="subcellular location">
    <subcellularLocation>
        <location evidence="5">Cytoplasm</location>
    </subcellularLocation>
    <text evidence="5">Localizes to mid-cell in an FtsZ-dependent manner.</text>
</comment>
<keyword evidence="1 5" id="KW-0963">Cytoplasm</keyword>
<evidence type="ECO:0000256" key="1">
    <source>
        <dbReference type="ARBA" id="ARBA00022490"/>
    </source>
</evidence>
<dbReference type="AlphaFoldDB" id="A0A5Q0TGG2"/>
<evidence type="ECO:0000313" key="7">
    <source>
        <dbReference type="Proteomes" id="UP000348942"/>
    </source>
</evidence>
<dbReference type="PANTHER" id="PTHR39455">
    <property type="entry name" value="CELL DIVISION PROTEIN ZAPD"/>
    <property type="match status" value="1"/>
</dbReference>
<keyword evidence="4 5" id="KW-0131">Cell cycle</keyword>
<keyword evidence="3 5" id="KW-0717">Septation</keyword>
<dbReference type="EMBL" id="CP045699">
    <property type="protein sequence ID" value="QGA65964.1"/>
    <property type="molecule type" value="Genomic_DNA"/>
</dbReference>
<reference evidence="6 7" key="1">
    <citation type="submission" date="2019-10" db="EMBL/GenBank/DDBJ databases">
        <title>Vibrio sp. nov., isolated from Coralline algae surface.</title>
        <authorList>
            <person name="Geng Y."/>
            <person name="Zhang X."/>
        </authorList>
    </citation>
    <scope>NUCLEOTIDE SEQUENCE [LARGE SCALE GENOMIC DNA]</scope>
    <source>
        <strain evidence="6 7">SM1977</strain>
    </source>
</reference>
<dbReference type="InterPro" id="IPR027462">
    <property type="entry name" value="ZapD_C"/>
</dbReference>
<evidence type="ECO:0000313" key="6">
    <source>
        <dbReference type="EMBL" id="QGA65964.1"/>
    </source>
</evidence>
<dbReference type="Gene3D" id="2.60.440.10">
    <property type="entry name" value="YacF-like domains"/>
    <property type="match status" value="1"/>
</dbReference>
<organism evidence="6 7">
    <name type="scientific">Vibrio algicola</name>
    <dbReference type="NCBI Taxonomy" id="2662262"/>
    <lineage>
        <taxon>Bacteria</taxon>
        <taxon>Pseudomonadati</taxon>
        <taxon>Pseudomonadota</taxon>
        <taxon>Gammaproteobacteria</taxon>
        <taxon>Vibrionales</taxon>
        <taxon>Vibrionaceae</taxon>
        <taxon>Vibrio</taxon>
    </lineage>
</organism>